<dbReference type="AlphaFoldDB" id="U4L6F9"/>
<accession>U4L6F9</accession>
<evidence type="ECO:0000313" key="2">
    <source>
        <dbReference type="Proteomes" id="UP000018144"/>
    </source>
</evidence>
<dbReference type="EMBL" id="HF935761">
    <property type="protein sequence ID" value="CCX13009.1"/>
    <property type="molecule type" value="Genomic_DNA"/>
</dbReference>
<protein>
    <submittedName>
        <fullName evidence="1">Uncharacterized protein</fullName>
    </submittedName>
</protein>
<name>U4L6F9_PYROM</name>
<dbReference type="Proteomes" id="UP000018144">
    <property type="component" value="Unassembled WGS sequence"/>
</dbReference>
<keyword evidence="2" id="KW-1185">Reference proteome</keyword>
<proteinExistence type="predicted"/>
<organism evidence="1 2">
    <name type="scientific">Pyronema omphalodes (strain CBS 100304)</name>
    <name type="common">Pyronema confluens</name>
    <dbReference type="NCBI Taxonomy" id="1076935"/>
    <lineage>
        <taxon>Eukaryota</taxon>
        <taxon>Fungi</taxon>
        <taxon>Dikarya</taxon>
        <taxon>Ascomycota</taxon>
        <taxon>Pezizomycotina</taxon>
        <taxon>Pezizomycetes</taxon>
        <taxon>Pezizales</taxon>
        <taxon>Pyronemataceae</taxon>
        <taxon>Pyronema</taxon>
    </lineage>
</organism>
<sequence length="47" mass="5445">MQILIAYTTLYNTIPARSSHRCLSIDFYRDEDHQVGLMSVLPIPDLH</sequence>
<evidence type="ECO:0000313" key="1">
    <source>
        <dbReference type="EMBL" id="CCX13009.1"/>
    </source>
</evidence>
<reference evidence="1 2" key="1">
    <citation type="journal article" date="2013" name="PLoS Genet.">
        <title>The genome and development-dependent transcriptomes of Pyronema confluens: a window into fungal evolution.</title>
        <authorList>
            <person name="Traeger S."/>
            <person name="Altegoer F."/>
            <person name="Freitag M."/>
            <person name="Gabaldon T."/>
            <person name="Kempken F."/>
            <person name="Kumar A."/>
            <person name="Marcet-Houben M."/>
            <person name="Poggeler S."/>
            <person name="Stajich J.E."/>
            <person name="Nowrousian M."/>
        </authorList>
    </citation>
    <scope>NUCLEOTIDE SEQUENCE [LARGE SCALE GENOMIC DNA]</scope>
    <source>
        <strain evidence="2">CBS 100304</strain>
        <tissue evidence="1">Vegetative mycelium</tissue>
    </source>
</reference>
<gene>
    <name evidence="1" type="ORF">PCON_12602</name>
</gene>